<evidence type="ECO:0000256" key="1">
    <source>
        <dbReference type="SAM" id="SignalP"/>
    </source>
</evidence>
<feature type="domain" description="Lipocalin-like" evidence="2">
    <location>
        <begin position="38"/>
        <end position="135"/>
    </location>
</feature>
<protein>
    <recommendedName>
        <fullName evidence="2">Lipocalin-like domain-containing protein</fullName>
    </recommendedName>
</protein>
<dbReference type="Pfam" id="PF13648">
    <property type="entry name" value="Lipocalin_4"/>
    <property type="match status" value="1"/>
</dbReference>
<keyword evidence="4" id="KW-1185">Reference proteome</keyword>
<feature type="signal peptide" evidence="1">
    <location>
        <begin position="1"/>
        <end position="20"/>
    </location>
</feature>
<dbReference type="RefSeq" id="WP_117383950.1">
    <property type="nucleotide sequence ID" value="NZ_QWDE01000002.1"/>
</dbReference>
<gene>
    <name evidence="3" type="ORF">DYU05_15240</name>
</gene>
<evidence type="ECO:0000259" key="2">
    <source>
        <dbReference type="Pfam" id="PF13648"/>
    </source>
</evidence>
<name>A0A3E2NRB6_9SPHI</name>
<accession>A0A3E2NRB6</accession>
<evidence type="ECO:0000313" key="4">
    <source>
        <dbReference type="Proteomes" id="UP000260823"/>
    </source>
</evidence>
<comment type="caution">
    <text evidence="3">The sequence shown here is derived from an EMBL/GenBank/DDBJ whole genome shotgun (WGS) entry which is preliminary data.</text>
</comment>
<organism evidence="3 4">
    <name type="scientific">Mucilaginibacter terrenus</name>
    <dbReference type="NCBI Taxonomy" id="2482727"/>
    <lineage>
        <taxon>Bacteria</taxon>
        <taxon>Pseudomonadati</taxon>
        <taxon>Bacteroidota</taxon>
        <taxon>Sphingobacteriia</taxon>
        <taxon>Sphingobacteriales</taxon>
        <taxon>Sphingobacteriaceae</taxon>
        <taxon>Mucilaginibacter</taxon>
    </lineage>
</organism>
<evidence type="ECO:0000313" key="3">
    <source>
        <dbReference type="EMBL" id="RFZ83481.1"/>
    </source>
</evidence>
<dbReference type="PROSITE" id="PS51257">
    <property type="entry name" value="PROKAR_LIPOPROTEIN"/>
    <property type="match status" value="1"/>
</dbReference>
<feature type="chain" id="PRO_5017674898" description="Lipocalin-like domain-containing protein" evidence="1">
    <location>
        <begin position="21"/>
        <end position="160"/>
    </location>
</feature>
<keyword evidence="1" id="KW-0732">Signal</keyword>
<sequence length="160" mass="17772">MKSKFLLIPLVLLAACKGPAKETTSTNAGNDSSAIAPIQGTWKLISATKVTKGDTLVTYPEKGHNDEMIKVVNGDHFAFFKHDLKDGSKPIFDSGAGTYSLSGDNYTENLQYCNYREWEGHSFDFKVTFKGDTLVQKGIEKIDSLKIDQEIVETYVKIKK</sequence>
<dbReference type="AlphaFoldDB" id="A0A3E2NRB6"/>
<dbReference type="OrthoDB" id="1493972at2"/>
<dbReference type="Proteomes" id="UP000260823">
    <property type="component" value="Unassembled WGS sequence"/>
</dbReference>
<dbReference type="EMBL" id="QWDE01000002">
    <property type="protein sequence ID" value="RFZ83481.1"/>
    <property type="molecule type" value="Genomic_DNA"/>
</dbReference>
<dbReference type="InterPro" id="IPR024311">
    <property type="entry name" value="Lipocalin-like"/>
</dbReference>
<proteinExistence type="predicted"/>
<reference evidence="3 4" key="1">
    <citation type="submission" date="2018-08" db="EMBL/GenBank/DDBJ databases">
        <title>Mucilaginibacter terrae sp. nov., isolated from manganese diggings.</title>
        <authorList>
            <person name="Huang Y."/>
            <person name="Zhou Z."/>
        </authorList>
    </citation>
    <scope>NUCLEOTIDE SEQUENCE [LARGE SCALE GENOMIC DNA]</scope>
    <source>
        <strain evidence="3 4">ZH6</strain>
    </source>
</reference>